<dbReference type="Gene3D" id="3.30.160.60">
    <property type="entry name" value="Classic Zinc Finger"/>
    <property type="match status" value="9"/>
</dbReference>
<dbReference type="FunFam" id="3.30.160.60:FF:000012">
    <property type="entry name" value="RB-associated KRAB zinc finger protein-like"/>
    <property type="match status" value="1"/>
</dbReference>
<dbReference type="Proteomes" id="UP000695023">
    <property type="component" value="Unplaced"/>
</dbReference>
<feature type="domain" description="C2H2-type" evidence="14">
    <location>
        <begin position="644"/>
        <end position="671"/>
    </location>
</feature>
<evidence type="ECO:0000256" key="11">
    <source>
        <dbReference type="PROSITE-ProRule" id="PRU00042"/>
    </source>
</evidence>
<name>A0A3B4FHD4_9CICH</name>
<evidence type="ECO:0000259" key="14">
    <source>
        <dbReference type="PROSITE" id="PS50157"/>
    </source>
</evidence>
<dbReference type="GO" id="GO:0005694">
    <property type="term" value="C:chromosome"/>
    <property type="evidence" value="ECO:0007669"/>
    <property type="project" value="UniProtKB-ARBA"/>
</dbReference>
<evidence type="ECO:0000256" key="13">
    <source>
        <dbReference type="SAM" id="MobiDB-lite"/>
    </source>
</evidence>
<dbReference type="GO" id="GO:0000978">
    <property type="term" value="F:RNA polymerase II cis-regulatory region sequence-specific DNA binding"/>
    <property type="evidence" value="ECO:0007669"/>
    <property type="project" value="TreeGrafter"/>
</dbReference>
<dbReference type="GeneID" id="102212229"/>
<keyword evidence="5 11" id="KW-0863">Zinc-finger</keyword>
<evidence type="ECO:0000256" key="6">
    <source>
        <dbReference type="ARBA" id="ARBA00022833"/>
    </source>
</evidence>
<evidence type="ECO:0000313" key="16">
    <source>
        <dbReference type="Proteomes" id="UP000695023"/>
    </source>
</evidence>
<keyword evidence="9" id="KW-0804">Transcription</keyword>
<dbReference type="AlphaFoldDB" id="A0A3B4FHD4"/>
<feature type="domain" description="C2H2-type" evidence="14">
    <location>
        <begin position="419"/>
        <end position="446"/>
    </location>
</feature>
<evidence type="ECO:0000313" key="17">
    <source>
        <dbReference type="RefSeq" id="XP_005754095.1"/>
    </source>
</evidence>
<dbReference type="SUPFAM" id="SSF57667">
    <property type="entry name" value="beta-beta-alpha zinc fingers"/>
    <property type="match status" value="5"/>
</dbReference>
<dbReference type="GO" id="GO:0006357">
    <property type="term" value="P:regulation of transcription by RNA polymerase II"/>
    <property type="evidence" value="ECO:0007669"/>
    <property type="project" value="UniProtKB-ARBA"/>
</dbReference>
<dbReference type="PANTHER" id="PTHR24404:SF114">
    <property type="entry name" value="KLUMPFUSS, ISOFORM B-RELATED"/>
    <property type="match status" value="1"/>
</dbReference>
<feature type="region of interest" description="Disordered" evidence="13">
    <location>
        <begin position="262"/>
        <end position="355"/>
    </location>
</feature>
<dbReference type="GO" id="GO:0005634">
    <property type="term" value="C:nucleus"/>
    <property type="evidence" value="ECO:0007669"/>
    <property type="project" value="UniProtKB-SubCell"/>
</dbReference>
<dbReference type="PROSITE" id="PS00028">
    <property type="entry name" value="ZINC_FINGER_C2H2_1"/>
    <property type="match status" value="10"/>
</dbReference>
<dbReference type="GO" id="GO:0003700">
    <property type="term" value="F:DNA-binding transcription factor activity"/>
    <property type="evidence" value="ECO:0007669"/>
    <property type="project" value="TreeGrafter"/>
</dbReference>
<keyword evidence="7" id="KW-0805">Transcription regulation</keyword>
<dbReference type="InterPro" id="IPR013087">
    <property type="entry name" value="Znf_C2H2_type"/>
</dbReference>
<evidence type="ECO:0000256" key="12">
    <source>
        <dbReference type="SAM" id="Coils"/>
    </source>
</evidence>
<reference evidence="17" key="2">
    <citation type="submission" date="2025-04" db="UniProtKB">
        <authorList>
            <consortium name="RefSeq"/>
        </authorList>
    </citation>
    <scope>IDENTIFICATION</scope>
</reference>
<dbReference type="SMART" id="SM00355">
    <property type="entry name" value="ZnF_C2H2"/>
    <property type="match status" value="12"/>
</dbReference>
<dbReference type="GeneTree" id="ENSGT00940000164918"/>
<accession>A0A3B4FHD4</accession>
<feature type="compositionally biased region" description="Acidic residues" evidence="13">
    <location>
        <begin position="282"/>
        <end position="295"/>
    </location>
</feature>
<feature type="compositionally biased region" description="Basic and acidic residues" evidence="13">
    <location>
        <begin position="269"/>
        <end position="281"/>
    </location>
</feature>
<keyword evidence="8" id="KW-0238">DNA-binding</keyword>
<dbReference type="GO" id="GO:0045893">
    <property type="term" value="P:positive regulation of DNA-templated transcription"/>
    <property type="evidence" value="ECO:0007669"/>
    <property type="project" value="UniProtKB-ARBA"/>
</dbReference>
<feature type="domain" description="C2H2-type" evidence="14">
    <location>
        <begin position="503"/>
        <end position="530"/>
    </location>
</feature>
<feature type="compositionally biased region" description="Polar residues" evidence="13">
    <location>
        <begin position="98"/>
        <end position="114"/>
    </location>
</feature>
<evidence type="ECO:0000256" key="5">
    <source>
        <dbReference type="ARBA" id="ARBA00022771"/>
    </source>
</evidence>
<evidence type="ECO:0000256" key="1">
    <source>
        <dbReference type="ARBA" id="ARBA00004123"/>
    </source>
</evidence>
<feature type="domain" description="C2H2-type" evidence="14">
    <location>
        <begin position="616"/>
        <end position="643"/>
    </location>
</feature>
<dbReference type="InterPro" id="IPR036236">
    <property type="entry name" value="Znf_C2H2_sf"/>
</dbReference>
<evidence type="ECO:0000256" key="10">
    <source>
        <dbReference type="ARBA" id="ARBA00023242"/>
    </source>
</evidence>
<evidence type="ECO:0000256" key="7">
    <source>
        <dbReference type="ARBA" id="ARBA00023015"/>
    </source>
</evidence>
<dbReference type="Pfam" id="PF00096">
    <property type="entry name" value="zf-C2H2"/>
    <property type="match status" value="5"/>
</dbReference>
<protein>
    <submittedName>
        <fullName evidence="15 17">Zinc finger protein 2 homolog</fullName>
    </submittedName>
</protein>
<comment type="similarity">
    <text evidence="2">Belongs to the krueppel C2H2-type zinc-finger protein family.</text>
</comment>
<feature type="region of interest" description="Disordered" evidence="13">
    <location>
        <begin position="73"/>
        <end position="118"/>
    </location>
</feature>
<keyword evidence="4" id="KW-0677">Repeat</keyword>
<evidence type="ECO:0000256" key="8">
    <source>
        <dbReference type="ARBA" id="ARBA00023125"/>
    </source>
</evidence>
<evidence type="ECO:0000256" key="3">
    <source>
        <dbReference type="ARBA" id="ARBA00022723"/>
    </source>
</evidence>
<dbReference type="Ensembl" id="ENSPNYT00000008761.1">
    <property type="protein sequence ID" value="ENSPNYP00000008556.1"/>
    <property type="gene ID" value="ENSPNYG00000006539.1"/>
</dbReference>
<dbReference type="PANTHER" id="PTHR24404">
    <property type="entry name" value="ZINC FINGER PROTEIN"/>
    <property type="match status" value="1"/>
</dbReference>
<organism evidence="15">
    <name type="scientific">Pundamilia nyererei</name>
    <dbReference type="NCBI Taxonomy" id="303518"/>
    <lineage>
        <taxon>Eukaryota</taxon>
        <taxon>Metazoa</taxon>
        <taxon>Chordata</taxon>
        <taxon>Craniata</taxon>
        <taxon>Vertebrata</taxon>
        <taxon>Euteleostomi</taxon>
        <taxon>Actinopterygii</taxon>
        <taxon>Neopterygii</taxon>
        <taxon>Teleostei</taxon>
        <taxon>Neoteleostei</taxon>
        <taxon>Acanthomorphata</taxon>
        <taxon>Ovalentaria</taxon>
        <taxon>Cichlomorphae</taxon>
        <taxon>Cichliformes</taxon>
        <taxon>Cichlidae</taxon>
        <taxon>African cichlids</taxon>
        <taxon>Pseudocrenilabrinae</taxon>
        <taxon>Haplochromini</taxon>
        <taxon>Pundamilia</taxon>
    </lineage>
</organism>
<keyword evidence="10" id="KW-0539">Nucleus</keyword>
<feature type="compositionally biased region" description="Basic residues" evidence="13">
    <location>
        <begin position="342"/>
        <end position="352"/>
    </location>
</feature>
<dbReference type="FunFam" id="3.30.160.60:FF:001732">
    <property type="entry name" value="Zgc:162936"/>
    <property type="match status" value="1"/>
</dbReference>
<dbReference type="InterPro" id="IPR050589">
    <property type="entry name" value="Ikaros_C2H2-ZF"/>
</dbReference>
<feature type="domain" description="C2H2-type" evidence="14">
    <location>
        <begin position="531"/>
        <end position="558"/>
    </location>
</feature>
<dbReference type="FunFam" id="3.30.160.60:FF:001289">
    <property type="entry name" value="Zinc finger protein 574"/>
    <property type="match status" value="1"/>
</dbReference>
<evidence type="ECO:0000256" key="2">
    <source>
        <dbReference type="ARBA" id="ARBA00006991"/>
    </source>
</evidence>
<feature type="domain" description="C2H2-type" evidence="14">
    <location>
        <begin position="588"/>
        <end position="615"/>
    </location>
</feature>
<keyword evidence="3" id="KW-0479">Metal-binding</keyword>
<evidence type="ECO:0000313" key="15">
    <source>
        <dbReference type="Ensembl" id="ENSPNYP00000008556.1"/>
    </source>
</evidence>
<dbReference type="FunFam" id="3.30.160.60:FF:002343">
    <property type="entry name" value="Zinc finger protein 33A"/>
    <property type="match status" value="1"/>
</dbReference>
<dbReference type="STRING" id="303518.ENSPNYP00000008556"/>
<dbReference type="FunFam" id="3.30.160.60:FF:001443">
    <property type="entry name" value="Zinc finger protein 668"/>
    <property type="match status" value="1"/>
</dbReference>
<dbReference type="FunFam" id="3.30.160.60:FF:000446">
    <property type="entry name" value="Zinc finger protein"/>
    <property type="match status" value="1"/>
</dbReference>
<dbReference type="FunFam" id="3.30.160.60:FF:000711">
    <property type="entry name" value="zinc finger protein 697"/>
    <property type="match status" value="1"/>
</dbReference>
<dbReference type="RefSeq" id="XP_005754095.1">
    <property type="nucleotide sequence ID" value="XM_005754038.1"/>
</dbReference>
<feature type="coiled-coil region" evidence="12">
    <location>
        <begin position="12"/>
        <end position="61"/>
    </location>
</feature>
<dbReference type="OrthoDB" id="6077919at2759"/>
<evidence type="ECO:0000256" key="9">
    <source>
        <dbReference type="ARBA" id="ARBA00023163"/>
    </source>
</evidence>
<reference evidence="15" key="1">
    <citation type="submission" date="2023-09" db="UniProtKB">
        <authorList>
            <consortium name="Ensembl"/>
        </authorList>
    </citation>
    <scope>IDENTIFICATION</scope>
</reference>
<feature type="domain" description="C2H2-type" evidence="14">
    <location>
        <begin position="672"/>
        <end position="699"/>
    </location>
</feature>
<dbReference type="GO" id="GO:0008270">
    <property type="term" value="F:zinc ion binding"/>
    <property type="evidence" value="ECO:0007669"/>
    <property type="project" value="UniProtKB-KW"/>
</dbReference>
<keyword evidence="16" id="KW-1185">Reference proteome</keyword>
<dbReference type="PROSITE" id="PS50157">
    <property type="entry name" value="ZINC_FINGER_C2H2_2"/>
    <property type="match status" value="10"/>
</dbReference>
<comment type="subcellular location">
    <subcellularLocation>
        <location evidence="1">Nucleus</location>
    </subcellularLocation>
</comment>
<evidence type="ECO:0000256" key="4">
    <source>
        <dbReference type="ARBA" id="ARBA00022737"/>
    </source>
</evidence>
<feature type="domain" description="C2H2-type" evidence="14">
    <location>
        <begin position="447"/>
        <end position="474"/>
    </location>
</feature>
<feature type="domain" description="C2H2-type" evidence="14">
    <location>
        <begin position="475"/>
        <end position="502"/>
    </location>
</feature>
<feature type="compositionally biased region" description="Basic and acidic residues" evidence="13">
    <location>
        <begin position="305"/>
        <end position="338"/>
    </location>
</feature>
<proteinExistence type="inferred from homology"/>
<sequence>MSRNTADRLADMSKAEELREFVTEKLAAASREILTAVDRLVAGYEEEASGFRQEIDRQKRQLELLPHEATLNKAGSKCSRSFSPVEEEEGEKEESHENLQTADITGPSRSSPHQCETERRNLARAQNHIDLKISILEHSQTSLLLKNVLKKCPVLKLKCPRGQKEADFLNLLRSTCPQLAGDNKPFDILTLDKKRKLQPLKLETLTPEEIHRSIMGWGRSTVYIRLKTQEVHQPREEDLHRLQTENMNSVVLTNDEIRQQTSSLAQEVDGSKSEIASGREENEIEMGEADSEEPAADLIASSAAEGKETFRNCNKRKEEKVERNDKSKNELKRCDSKMQSRVSKKQKIRHPGVTRTKTEKSVANLSCLVCGALHMSEVMLVKHAWSHGNDPGSVCGACGERSESVEVLKDHLQSRHKTDDCHICGESFLSALSLDEHVACHSGEKPYKCDVCHNEFALKASLEDHRKRHEEGKRHKCHTCHKVFELKEQLKAHHRTHSNRKTHLCGVCGKSLCDYRSLSRHKMTHSGERPHSCKICGRRFKLPGTLRQHEKIHTNRERSYLCDICCKMFLTSAQLEIHMRIHTNEKPYHCSECGKGFSTKGPLTVHKRVHSGETPYHCPDCGWSFKRKTNLDNHLVLHSGIKPFVCGICGKACARKEYLTVHMRTHNGERPYKCALCDKAFTQSHCLKTHMKSHQAPGSAT</sequence>
<keyword evidence="12" id="KW-0175">Coiled coil</keyword>
<feature type="domain" description="C2H2-type" evidence="14">
    <location>
        <begin position="560"/>
        <end position="587"/>
    </location>
</feature>
<gene>
    <name evidence="17" type="primary">LOC102212229</name>
</gene>
<keyword evidence="6" id="KW-0862">Zinc</keyword>